<reference evidence="1 2" key="1">
    <citation type="submission" date="2017-03" db="EMBL/GenBank/DDBJ databases">
        <title>Genome Survey of Euroglyphus maynei.</title>
        <authorList>
            <person name="Arlian L.G."/>
            <person name="Morgan M.S."/>
            <person name="Rider S.D."/>
        </authorList>
    </citation>
    <scope>NUCLEOTIDE SEQUENCE [LARGE SCALE GENOMIC DNA]</scope>
    <source>
        <strain evidence="1">Arlian Lab</strain>
        <tissue evidence="1">Whole body</tissue>
    </source>
</reference>
<name>A0A1Y3BNR8_EURMA</name>
<evidence type="ECO:0000313" key="2">
    <source>
        <dbReference type="Proteomes" id="UP000194236"/>
    </source>
</evidence>
<gene>
    <name evidence="1" type="ORF">BLA29_012858</name>
</gene>
<dbReference type="AlphaFoldDB" id="A0A1Y3BNR8"/>
<keyword evidence="2" id="KW-1185">Reference proteome</keyword>
<organism evidence="1 2">
    <name type="scientific">Euroglyphus maynei</name>
    <name type="common">Mayne's house dust mite</name>
    <dbReference type="NCBI Taxonomy" id="6958"/>
    <lineage>
        <taxon>Eukaryota</taxon>
        <taxon>Metazoa</taxon>
        <taxon>Ecdysozoa</taxon>
        <taxon>Arthropoda</taxon>
        <taxon>Chelicerata</taxon>
        <taxon>Arachnida</taxon>
        <taxon>Acari</taxon>
        <taxon>Acariformes</taxon>
        <taxon>Sarcoptiformes</taxon>
        <taxon>Astigmata</taxon>
        <taxon>Psoroptidia</taxon>
        <taxon>Analgoidea</taxon>
        <taxon>Pyroglyphidae</taxon>
        <taxon>Pyroglyphinae</taxon>
        <taxon>Euroglyphus</taxon>
    </lineage>
</organism>
<dbReference type="Proteomes" id="UP000194236">
    <property type="component" value="Unassembled WGS sequence"/>
</dbReference>
<accession>A0A1Y3BNR8</accession>
<sequence length="73" mass="8188">MKHNIFAYGFIDDNDDKQMDLKGRCGTGANICRGNHSQSGNYGTGADMKTIFRKSQTCNGYLFDYYNTTTSID</sequence>
<evidence type="ECO:0000313" key="1">
    <source>
        <dbReference type="EMBL" id="OTF81727.1"/>
    </source>
</evidence>
<protein>
    <submittedName>
        <fullName evidence="1">Uncharacterized protein</fullName>
    </submittedName>
</protein>
<proteinExistence type="predicted"/>
<comment type="caution">
    <text evidence="1">The sequence shown here is derived from an EMBL/GenBank/DDBJ whole genome shotgun (WGS) entry which is preliminary data.</text>
</comment>
<dbReference type="EMBL" id="MUJZ01012071">
    <property type="protein sequence ID" value="OTF81727.1"/>
    <property type="molecule type" value="Genomic_DNA"/>
</dbReference>